<feature type="compositionally biased region" description="Polar residues" evidence="1">
    <location>
        <begin position="534"/>
        <end position="547"/>
    </location>
</feature>
<proteinExistence type="predicted"/>
<dbReference type="Proteomes" id="UP001390339">
    <property type="component" value="Unassembled WGS sequence"/>
</dbReference>
<feature type="region of interest" description="Disordered" evidence="1">
    <location>
        <begin position="330"/>
        <end position="406"/>
    </location>
</feature>
<name>A0ABR2HUA7_9PEZI</name>
<keyword evidence="3" id="KW-1185">Reference proteome</keyword>
<gene>
    <name evidence="2" type="ORF">PGQ11_014653</name>
</gene>
<evidence type="ECO:0000256" key="1">
    <source>
        <dbReference type="SAM" id="MobiDB-lite"/>
    </source>
</evidence>
<feature type="region of interest" description="Disordered" evidence="1">
    <location>
        <begin position="450"/>
        <end position="565"/>
    </location>
</feature>
<protein>
    <submittedName>
        <fullName evidence="2">Uncharacterized protein</fullName>
    </submittedName>
</protein>
<evidence type="ECO:0000313" key="2">
    <source>
        <dbReference type="EMBL" id="KAK8852174.1"/>
    </source>
</evidence>
<evidence type="ECO:0000313" key="3">
    <source>
        <dbReference type="Proteomes" id="UP001390339"/>
    </source>
</evidence>
<organism evidence="2 3">
    <name type="scientific">Apiospora arundinis</name>
    <dbReference type="NCBI Taxonomy" id="335852"/>
    <lineage>
        <taxon>Eukaryota</taxon>
        <taxon>Fungi</taxon>
        <taxon>Dikarya</taxon>
        <taxon>Ascomycota</taxon>
        <taxon>Pezizomycotina</taxon>
        <taxon>Sordariomycetes</taxon>
        <taxon>Xylariomycetidae</taxon>
        <taxon>Amphisphaeriales</taxon>
        <taxon>Apiosporaceae</taxon>
        <taxon>Apiospora</taxon>
    </lineage>
</organism>
<accession>A0ABR2HUA7</accession>
<feature type="compositionally biased region" description="Basic and acidic residues" evidence="1">
    <location>
        <begin position="464"/>
        <end position="480"/>
    </location>
</feature>
<feature type="compositionally biased region" description="Basic and acidic residues" evidence="1">
    <location>
        <begin position="366"/>
        <end position="375"/>
    </location>
</feature>
<comment type="caution">
    <text evidence="2">The sequence shown here is derived from an EMBL/GenBank/DDBJ whole genome shotgun (WGS) entry which is preliminary data.</text>
</comment>
<dbReference type="EMBL" id="JAPCWZ010000009">
    <property type="protein sequence ID" value="KAK8852174.1"/>
    <property type="molecule type" value="Genomic_DNA"/>
</dbReference>
<reference evidence="2 3" key="1">
    <citation type="journal article" date="2024" name="IMA Fungus">
        <title>Apiospora arundinis, a panoply of carbohydrate-active enzymes and secondary metabolites.</title>
        <authorList>
            <person name="Sorensen T."/>
            <person name="Petersen C."/>
            <person name="Muurmann A.T."/>
            <person name="Christiansen J.V."/>
            <person name="Brundto M.L."/>
            <person name="Overgaard C.K."/>
            <person name="Boysen A.T."/>
            <person name="Wollenberg R.D."/>
            <person name="Larsen T.O."/>
            <person name="Sorensen J.L."/>
            <person name="Nielsen K.L."/>
            <person name="Sondergaard T.E."/>
        </authorList>
    </citation>
    <scope>NUCLEOTIDE SEQUENCE [LARGE SCALE GENOMIC DNA]</scope>
    <source>
        <strain evidence="2 3">AAU 773</strain>
    </source>
</reference>
<sequence length="565" mass="62835">MPATLPVTLGKEREKDIAASEDLLKQAVQHANKHLGKTTPALHQTALDAIVAAPAVEGAWQAQTRDTVAQDWQDDPLRPHLLNISNDSYMHGLVKYTTRFYKAMPEDIVGEERNLAYDVDQNERTITINGQARKHPAWPKHFSGHFREVLSHGIWQGLAGAVAICFQYVVKCRRNDQRQMTWPLENPTSDKFFDVFAAVSQANQTGELSVVELHDQVLQRMNGIPSPWSRLFREIENVAFNGKVEPERGDPLLAGQVGMYHLRTEDISLLIKALDNIKDAHGMPVYRKVAFSNRASTAAIASNDLPTKNNLSQLRDASFQSRRQRLSKAAVLGRPAASAIPSTPKFDSGIDIGGNNPNPFESPSPRADESARKSADPMNASELSEVEMDDQRDVSDDLSYISDNDDDDELMRMVGLDPDQVRERLAWLMDEAASPIDDDASLVEDDLRLPKASRLPETSEVTEPAERQSAKRVRSDREDSAFDDGSETNRGRVVKPRHSSPGVESQQGKLDMTGRHLRSVSISPGSEMVARSLSRPSGSQAEAQEQQPPVRGVPNQYWLGRKFVR</sequence>